<dbReference type="Proteomes" id="UP000655759">
    <property type="component" value="Unassembled WGS sequence"/>
</dbReference>
<keyword evidence="1" id="KW-0812">Transmembrane</keyword>
<dbReference type="InterPro" id="IPR036388">
    <property type="entry name" value="WH-like_DNA-bd_sf"/>
</dbReference>
<dbReference type="InterPro" id="IPR036390">
    <property type="entry name" value="WH_DNA-bd_sf"/>
</dbReference>
<dbReference type="EMBL" id="CAJNAQ010000005">
    <property type="protein sequence ID" value="CAE6498212.1"/>
    <property type="molecule type" value="Genomic_DNA"/>
</dbReference>
<dbReference type="Gene3D" id="1.10.10.10">
    <property type="entry name" value="Winged helix-like DNA-binding domain superfamily/Winged helix DNA-binding domain"/>
    <property type="match status" value="1"/>
</dbReference>
<sequence>MEEEPKDIIVLGAIKRGAKKFGKIRDKTGIEPEELNKILEKLEERGLIRVEKKKGFLGGEKIELHVTEKGDNELQQRIHEMEQKWNQMVQLYKLGDKKKLEEFMGSNKSDFAMMMFFGIMNMMMFSMMFSMIGASMHDYVPADQVPPGAENQPGDAGGDMGGDAGIGDTGGYDIDIGF</sequence>
<keyword evidence="1" id="KW-0472">Membrane</keyword>
<evidence type="ECO:0000313" key="3">
    <source>
        <dbReference type="Proteomes" id="UP000655759"/>
    </source>
</evidence>
<evidence type="ECO:0000313" key="2">
    <source>
        <dbReference type="EMBL" id="CAE6498212.1"/>
    </source>
</evidence>
<name>A0A812F2Q2_9ARCH</name>
<keyword evidence="1" id="KW-1133">Transmembrane helix</keyword>
<gene>
    <name evidence="2" type="ORF">NUZ5A_50760</name>
</gene>
<reference evidence="2" key="1">
    <citation type="submission" date="2021-02" db="EMBL/GenBank/DDBJ databases">
        <authorList>
            <person name="Han P."/>
        </authorList>
    </citation>
    <scope>NUCLEOTIDE SEQUENCE</scope>
    <source>
        <strain evidence="2">Candidatus Nitrosotenuis uzonensis 5A</strain>
    </source>
</reference>
<dbReference type="AlphaFoldDB" id="A0A812F2Q2"/>
<proteinExistence type="predicted"/>
<accession>A0A812F2Q2</accession>
<protein>
    <recommendedName>
        <fullName evidence="4">HTH hxlR-type domain-containing protein</fullName>
    </recommendedName>
</protein>
<evidence type="ECO:0000256" key="1">
    <source>
        <dbReference type="SAM" id="Phobius"/>
    </source>
</evidence>
<dbReference type="RefSeq" id="WP_205099921.1">
    <property type="nucleotide sequence ID" value="NZ_CAJNAQ010000005.1"/>
</dbReference>
<feature type="transmembrane region" description="Helical" evidence="1">
    <location>
        <begin position="111"/>
        <end position="132"/>
    </location>
</feature>
<comment type="caution">
    <text evidence="2">The sequence shown here is derived from an EMBL/GenBank/DDBJ whole genome shotgun (WGS) entry which is preliminary data.</text>
</comment>
<dbReference type="SUPFAM" id="SSF46785">
    <property type="entry name" value="Winged helix' DNA-binding domain"/>
    <property type="match status" value="1"/>
</dbReference>
<organism evidence="2 3">
    <name type="scientific">Candidatus Nitrosotenuis uzonensis</name>
    <dbReference type="NCBI Taxonomy" id="1407055"/>
    <lineage>
        <taxon>Archaea</taxon>
        <taxon>Nitrososphaerota</taxon>
        <taxon>Candidatus Nitrosotenuis</taxon>
    </lineage>
</organism>
<evidence type="ECO:0008006" key="4">
    <source>
        <dbReference type="Google" id="ProtNLM"/>
    </source>
</evidence>